<evidence type="ECO:0000313" key="2">
    <source>
        <dbReference type="EMBL" id="KEY68827.1"/>
    </source>
</evidence>
<dbReference type="HOGENOM" id="CLU_1310812_0_0_1"/>
<dbReference type="AlphaFoldDB" id="A0A084AU48"/>
<feature type="domain" description="CHAT" evidence="1">
    <location>
        <begin position="123"/>
        <end position="203"/>
    </location>
</feature>
<keyword evidence="3" id="KW-1185">Reference proteome</keyword>
<evidence type="ECO:0000313" key="3">
    <source>
        <dbReference type="Proteomes" id="UP000028045"/>
    </source>
</evidence>
<sequence length="210" mass="23228">MQALENSRLFYFGDMEELYWNEMGLEMDQSRLTGEPWPLLEAIENWKAVSLRDAICQRLEQSVRPSNLAAGGSETSGAEPAILSIASGVSASGDPPGFDEGSIWWMAEMAEAQLGEMQGIIFDDDPLGFLSAFLYAGAASVVATRWPTQTEDARVFAAAFYNHAFAGRSDGVVNLAHAVQAAVVELWEHWDEDEPYHWAQFQLCKPYNSP</sequence>
<proteinExistence type="predicted"/>
<dbReference type="EMBL" id="KL648561">
    <property type="protein sequence ID" value="KEY68827.1"/>
    <property type="molecule type" value="Genomic_DNA"/>
</dbReference>
<name>A0A084AU48_STACB</name>
<gene>
    <name evidence="2" type="ORF">S7711_11478</name>
</gene>
<protein>
    <recommendedName>
        <fullName evidence="1">CHAT domain-containing protein</fullName>
    </recommendedName>
</protein>
<reference evidence="2 3" key="1">
    <citation type="journal article" date="2014" name="BMC Genomics">
        <title>Comparative genome sequencing reveals chemotype-specific gene clusters in the toxigenic black mold Stachybotrys.</title>
        <authorList>
            <person name="Semeiks J."/>
            <person name="Borek D."/>
            <person name="Otwinowski Z."/>
            <person name="Grishin N.V."/>
        </authorList>
    </citation>
    <scope>NUCLEOTIDE SEQUENCE [LARGE SCALE GENOMIC DNA]</scope>
    <source>
        <strain evidence="3">CBS 109288 / IBT 7711</strain>
    </source>
</reference>
<organism evidence="2 3">
    <name type="scientific">Stachybotrys chartarum (strain CBS 109288 / IBT 7711)</name>
    <name type="common">Toxic black mold</name>
    <name type="synonym">Stilbospora chartarum</name>
    <dbReference type="NCBI Taxonomy" id="1280523"/>
    <lineage>
        <taxon>Eukaryota</taxon>
        <taxon>Fungi</taxon>
        <taxon>Dikarya</taxon>
        <taxon>Ascomycota</taxon>
        <taxon>Pezizomycotina</taxon>
        <taxon>Sordariomycetes</taxon>
        <taxon>Hypocreomycetidae</taxon>
        <taxon>Hypocreales</taxon>
        <taxon>Stachybotryaceae</taxon>
        <taxon>Stachybotrys</taxon>
    </lineage>
</organism>
<dbReference type="Proteomes" id="UP000028045">
    <property type="component" value="Unassembled WGS sequence"/>
</dbReference>
<evidence type="ECO:0000259" key="1">
    <source>
        <dbReference type="Pfam" id="PF12770"/>
    </source>
</evidence>
<dbReference type="InterPro" id="IPR024983">
    <property type="entry name" value="CHAT_dom"/>
</dbReference>
<accession>A0A084AU48</accession>
<dbReference type="Pfam" id="PF12770">
    <property type="entry name" value="CHAT"/>
    <property type="match status" value="1"/>
</dbReference>